<protein>
    <submittedName>
        <fullName evidence="1">Uncharacterized protein</fullName>
    </submittedName>
</protein>
<name>A0ABD1QFC1_9LAMI</name>
<dbReference type="AlphaFoldDB" id="A0ABD1QFC1"/>
<organism evidence="1 2">
    <name type="scientific">Abeliophyllum distichum</name>
    <dbReference type="NCBI Taxonomy" id="126358"/>
    <lineage>
        <taxon>Eukaryota</taxon>
        <taxon>Viridiplantae</taxon>
        <taxon>Streptophyta</taxon>
        <taxon>Embryophyta</taxon>
        <taxon>Tracheophyta</taxon>
        <taxon>Spermatophyta</taxon>
        <taxon>Magnoliopsida</taxon>
        <taxon>eudicotyledons</taxon>
        <taxon>Gunneridae</taxon>
        <taxon>Pentapetalae</taxon>
        <taxon>asterids</taxon>
        <taxon>lamiids</taxon>
        <taxon>Lamiales</taxon>
        <taxon>Oleaceae</taxon>
        <taxon>Forsythieae</taxon>
        <taxon>Abeliophyllum</taxon>
    </lineage>
</organism>
<gene>
    <name evidence="1" type="ORF">Adt_35589</name>
</gene>
<keyword evidence="2" id="KW-1185">Reference proteome</keyword>
<sequence length="105" mass="12042">MPSDLLALDVIDDQVATVLSPHDFKIEVERSNARKAVKEQLHFSNNQEPALLIRSGRTIQLSSRYLLHEESFKAISTLEDVDPTLYTEAVEDVDVEHWRRPSIQK</sequence>
<proteinExistence type="predicted"/>
<accession>A0ABD1QFC1</accession>
<evidence type="ECO:0000313" key="2">
    <source>
        <dbReference type="Proteomes" id="UP001604336"/>
    </source>
</evidence>
<dbReference type="Proteomes" id="UP001604336">
    <property type="component" value="Unassembled WGS sequence"/>
</dbReference>
<dbReference type="EMBL" id="JBFOLK010000011">
    <property type="protein sequence ID" value="KAL2474853.1"/>
    <property type="molecule type" value="Genomic_DNA"/>
</dbReference>
<evidence type="ECO:0000313" key="1">
    <source>
        <dbReference type="EMBL" id="KAL2474853.1"/>
    </source>
</evidence>
<comment type="caution">
    <text evidence="1">The sequence shown here is derived from an EMBL/GenBank/DDBJ whole genome shotgun (WGS) entry which is preliminary data.</text>
</comment>
<reference evidence="2" key="1">
    <citation type="submission" date="2024-07" db="EMBL/GenBank/DDBJ databases">
        <title>Two chromosome-level genome assemblies of Korean endemic species Abeliophyllum distichum and Forsythia ovata (Oleaceae).</title>
        <authorList>
            <person name="Jang H."/>
        </authorList>
    </citation>
    <scope>NUCLEOTIDE SEQUENCE [LARGE SCALE GENOMIC DNA]</scope>
</reference>